<evidence type="ECO:0000256" key="2">
    <source>
        <dbReference type="ARBA" id="ARBA00004673"/>
    </source>
</evidence>
<dbReference type="InterPro" id="IPR037169">
    <property type="entry name" value="Cytochrome_c_oxidase_VIc_sf"/>
</dbReference>
<protein>
    <submittedName>
        <fullName evidence="10">Uncharacterized protein</fullName>
    </submittedName>
</protein>
<evidence type="ECO:0000256" key="8">
    <source>
        <dbReference type="ARBA" id="ARBA00023136"/>
    </source>
</evidence>
<keyword evidence="5" id="KW-0999">Mitochondrion inner membrane</keyword>
<accession>A0A1W3JD83</accession>
<evidence type="ECO:0000256" key="7">
    <source>
        <dbReference type="ARBA" id="ARBA00023128"/>
    </source>
</evidence>
<keyword evidence="11" id="KW-1185">Reference proteome</keyword>
<organism evidence="10 11">
    <name type="scientific">Ciona intestinalis</name>
    <name type="common">Transparent sea squirt</name>
    <name type="synonym">Ascidia intestinalis</name>
    <dbReference type="NCBI Taxonomy" id="7719"/>
    <lineage>
        <taxon>Eukaryota</taxon>
        <taxon>Metazoa</taxon>
        <taxon>Chordata</taxon>
        <taxon>Tunicata</taxon>
        <taxon>Ascidiacea</taxon>
        <taxon>Phlebobranchia</taxon>
        <taxon>Cionidae</taxon>
        <taxon>Ciona</taxon>
    </lineage>
</organism>
<dbReference type="GeneTree" id="ENSGT00390000017968"/>
<evidence type="ECO:0000256" key="1">
    <source>
        <dbReference type="ARBA" id="ARBA00004434"/>
    </source>
</evidence>
<dbReference type="Gene3D" id="4.10.93.10">
    <property type="entry name" value="Mitochondrial cytochrome c oxidase subunit VIc/VIIs"/>
    <property type="match status" value="1"/>
</dbReference>
<keyword evidence="4 9" id="KW-0812">Transmembrane</keyword>
<dbReference type="InterPro" id="IPR051389">
    <property type="entry name" value="Cytochrome_c_oxidase_VIc"/>
</dbReference>
<evidence type="ECO:0000256" key="4">
    <source>
        <dbReference type="ARBA" id="ARBA00022692"/>
    </source>
</evidence>
<dbReference type="InterPro" id="IPR034884">
    <property type="entry name" value="Cytochrome_c_oxidase_VIc/VIIs"/>
</dbReference>
<sequence>MSNPITTAVGKYPALANGPLAKPDGMKGALLKSVRASVLPSVAVCLGVYGVTMYATFFRRKAKIDTYMKNLDPDAMFEEIKEYGAFKSVKASWQE</sequence>
<comment type="pathway">
    <text evidence="2">Energy metabolism; oxidative phosphorylation.</text>
</comment>
<feature type="transmembrane region" description="Helical" evidence="9">
    <location>
        <begin position="38"/>
        <end position="58"/>
    </location>
</feature>
<reference evidence="10" key="4">
    <citation type="submission" date="2025-09" db="UniProtKB">
        <authorList>
            <consortium name="Ensembl"/>
        </authorList>
    </citation>
    <scope>IDENTIFICATION</scope>
</reference>
<dbReference type="GO" id="GO:0005743">
    <property type="term" value="C:mitochondrial inner membrane"/>
    <property type="evidence" value="ECO:0000318"/>
    <property type="project" value="GO_Central"/>
</dbReference>
<name>F6Z215_CIOIN</name>
<evidence type="ECO:0000313" key="10">
    <source>
        <dbReference type="Ensembl" id="ENSCINP00000022480.2"/>
    </source>
</evidence>
<dbReference type="Ensembl" id="ENSCINT00000022726.2">
    <property type="protein sequence ID" value="ENSCINP00000022480.2"/>
    <property type="gene ID" value="ENSCING00000011872.2"/>
</dbReference>
<accession>F6Z215</accession>
<evidence type="ECO:0000256" key="9">
    <source>
        <dbReference type="SAM" id="Phobius"/>
    </source>
</evidence>
<keyword evidence="6 9" id="KW-1133">Transmembrane helix</keyword>
<keyword evidence="8 9" id="KW-0472">Membrane</keyword>
<reference evidence="10" key="3">
    <citation type="submission" date="2025-08" db="UniProtKB">
        <authorList>
            <consortium name="Ensembl"/>
        </authorList>
    </citation>
    <scope>IDENTIFICATION</scope>
</reference>
<dbReference type="Pfam" id="PF02937">
    <property type="entry name" value="COX6C"/>
    <property type="match status" value="1"/>
</dbReference>
<dbReference type="PANTHER" id="PTHR48416:SF1">
    <property type="entry name" value="CYTOCHROME C OXIDASE SUBUNIT 6C"/>
    <property type="match status" value="1"/>
</dbReference>
<evidence type="ECO:0000313" key="11">
    <source>
        <dbReference type="Proteomes" id="UP000008144"/>
    </source>
</evidence>
<dbReference type="SUPFAM" id="SSF81415">
    <property type="entry name" value="Mitochondrial cytochrome c oxidase subunit VIc"/>
    <property type="match status" value="1"/>
</dbReference>
<dbReference type="AlphaFoldDB" id="F6Z215"/>
<evidence type="ECO:0000256" key="6">
    <source>
        <dbReference type="ARBA" id="ARBA00022989"/>
    </source>
</evidence>
<dbReference type="EMBL" id="EAAA01002481">
    <property type="status" value="NOT_ANNOTATED_CDS"/>
    <property type="molecule type" value="Genomic_DNA"/>
</dbReference>
<reference evidence="10" key="2">
    <citation type="journal article" date="2008" name="Genome Biol.">
        <title>Improved genome assembly and evidence-based global gene model set for the chordate Ciona intestinalis: new insight into intron and operon populations.</title>
        <authorList>
            <person name="Satou Y."/>
            <person name="Mineta K."/>
            <person name="Ogasawara M."/>
            <person name="Sasakura Y."/>
            <person name="Shoguchi E."/>
            <person name="Ueno K."/>
            <person name="Yamada L."/>
            <person name="Matsumoto J."/>
            <person name="Wasserscheid J."/>
            <person name="Dewar K."/>
            <person name="Wiley G.B."/>
            <person name="Macmil S.L."/>
            <person name="Roe B.A."/>
            <person name="Zeller R.W."/>
            <person name="Hastings K.E."/>
            <person name="Lemaire P."/>
            <person name="Lindquist E."/>
            <person name="Endo T."/>
            <person name="Hotta K."/>
            <person name="Inaba K."/>
        </authorList>
    </citation>
    <scope>NUCLEOTIDE SEQUENCE [LARGE SCALE GENOMIC DNA]</scope>
    <source>
        <strain evidence="10">wild type</strain>
    </source>
</reference>
<proteinExistence type="inferred from homology"/>
<comment type="subcellular location">
    <subcellularLocation>
        <location evidence="1">Mitochondrion inner membrane</location>
        <topology evidence="1">Single-pass membrane protein</topology>
    </subcellularLocation>
</comment>
<comment type="similarity">
    <text evidence="3">Belongs to the cytochrome c oxidase subunit 6c family.</text>
</comment>
<reference evidence="11" key="1">
    <citation type="journal article" date="2002" name="Science">
        <title>The draft genome of Ciona intestinalis: insights into chordate and vertebrate origins.</title>
        <authorList>
            <person name="Dehal P."/>
            <person name="Satou Y."/>
            <person name="Campbell R.K."/>
            <person name="Chapman J."/>
            <person name="Degnan B."/>
            <person name="De Tomaso A."/>
            <person name="Davidson B."/>
            <person name="Di Gregorio A."/>
            <person name="Gelpke M."/>
            <person name="Goodstein D.M."/>
            <person name="Harafuji N."/>
            <person name="Hastings K.E."/>
            <person name="Ho I."/>
            <person name="Hotta K."/>
            <person name="Huang W."/>
            <person name="Kawashima T."/>
            <person name="Lemaire P."/>
            <person name="Martinez D."/>
            <person name="Meinertzhagen I.A."/>
            <person name="Necula S."/>
            <person name="Nonaka M."/>
            <person name="Putnam N."/>
            <person name="Rash S."/>
            <person name="Saiga H."/>
            <person name="Satake M."/>
            <person name="Terry A."/>
            <person name="Yamada L."/>
            <person name="Wang H.G."/>
            <person name="Awazu S."/>
            <person name="Azumi K."/>
            <person name="Boore J."/>
            <person name="Branno M."/>
            <person name="Chin-Bow S."/>
            <person name="DeSantis R."/>
            <person name="Doyle S."/>
            <person name="Francino P."/>
            <person name="Keys D.N."/>
            <person name="Haga S."/>
            <person name="Hayashi H."/>
            <person name="Hino K."/>
            <person name="Imai K.S."/>
            <person name="Inaba K."/>
            <person name="Kano S."/>
            <person name="Kobayashi K."/>
            <person name="Kobayashi M."/>
            <person name="Lee B.I."/>
            <person name="Makabe K.W."/>
            <person name="Manohar C."/>
            <person name="Matassi G."/>
            <person name="Medina M."/>
            <person name="Mochizuki Y."/>
            <person name="Mount S."/>
            <person name="Morishita T."/>
            <person name="Miura S."/>
            <person name="Nakayama A."/>
            <person name="Nishizaka S."/>
            <person name="Nomoto H."/>
            <person name="Ohta F."/>
            <person name="Oishi K."/>
            <person name="Rigoutsos I."/>
            <person name="Sano M."/>
            <person name="Sasaki A."/>
            <person name="Sasakura Y."/>
            <person name="Shoguchi E."/>
            <person name="Shin-i T."/>
            <person name="Spagnuolo A."/>
            <person name="Stainier D."/>
            <person name="Suzuki M.M."/>
            <person name="Tassy O."/>
            <person name="Takatori N."/>
            <person name="Tokuoka M."/>
            <person name="Yagi K."/>
            <person name="Yoshizaki F."/>
            <person name="Wada S."/>
            <person name="Zhang C."/>
            <person name="Hyatt P.D."/>
            <person name="Larimer F."/>
            <person name="Detter C."/>
            <person name="Doggett N."/>
            <person name="Glavina T."/>
            <person name="Hawkins T."/>
            <person name="Richardson P."/>
            <person name="Lucas S."/>
            <person name="Kohara Y."/>
            <person name="Levine M."/>
            <person name="Satoh N."/>
            <person name="Rokhsar D.S."/>
        </authorList>
    </citation>
    <scope>NUCLEOTIDE SEQUENCE [LARGE SCALE GENOMIC DNA]</scope>
</reference>
<dbReference type="PANTHER" id="PTHR48416">
    <property type="entry name" value="CYTOCHROME C OXIDASE SUBUNIT 6C"/>
    <property type="match status" value="1"/>
</dbReference>
<keyword evidence="7" id="KW-0496">Mitochondrion</keyword>
<evidence type="ECO:0000256" key="5">
    <source>
        <dbReference type="ARBA" id="ARBA00022792"/>
    </source>
</evidence>
<dbReference type="HOGENOM" id="CLU_2372121_0_0_1"/>
<evidence type="ECO:0000256" key="3">
    <source>
        <dbReference type="ARBA" id="ARBA00007204"/>
    </source>
</evidence>
<dbReference type="Proteomes" id="UP000008144">
    <property type="component" value="Chromosome 7"/>
</dbReference>
<dbReference type="InParanoid" id="F6Z215"/>